<dbReference type="AlphaFoldDB" id="A0A5M3Y2T1"/>
<evidence type="ECO:0000313" key="2">
    <source>
        <dbReference type="Proteomes" id="UP000377595"/>
    </source>
</evidence>
<evidence type="ECO:0000313" key="1">
    <source>
        <dbReference type="EMBL" id="GES25118.1"/>
    </source>
</evidence>
<proteinExistence type="predicted"/>
<accession>A0A5M3Y2T1</accession>
<dbReference type="Proteomes" id="UP000377595">
    <property type="component" value="Unassembled WGS sequence"/>
</dbReference>
<gene>
    <name evidence="1" type="ORF">Aple_080170</name>
</gene>
<dbReference type="EMBL" id="BLAF01000062">
    <property type="protein sequence ID" value="GES25118.1"/>
    <property type="molecule type" value="Genomic_DNA"/>
</dbReference>
<name>A0A5M3Y2T1_9ACTN</name>
<reference evidence="1 2" key="1">
    <citation type="submission" date="2019-10" db="EMBL/GenBank/DDBJ databases">
        <title>Whole genome shotgun sequence of Acrocarpospora pleiomorpha NBRC 16267.</title>
        <authorList>
            <person name="Ichikawa N."/>
            <person name="Kimura A."/>
            <person name="Kitahashi Y."/>
            <person name="Komaki H."/>
            <person name="Oguchi A."/>
        </authorList>
    </citation>
    <scope>NUCLEOTIDE SEQUENCE [LARGE SCALE GENOMIC DNA]</scope>
    <source>
        <strain evidence="1 2">NBRC 16267</strain>
    </source>
</reference>
<comment type="caution">
    <text evidence="1">The sequence shown here is derived from an EMBL/GenBank/DDBJ whole genome shotgun (WGS) entry which is preliminary data.</text>
</comment>
<organism evidence="1 2">
    <name type="scientific">Acrocarpospora pleiomorpha</name>
    <dbReference type="NCBI Taxonomy" id="90975"/>
    <lineage>
        <taxon>Bacteria</taxon>
        <taxon>Bacillati</taxon>
        <taxon>Actinomycetota</taxon>
        <taxon>Actinomycetes</taxon>
        <taxon>Streptosporangiales</taxon>
        <taxon>Streptosporangiaceae</taxon>
        <taxon>Acrocarpospora</taxon>
    </lineage>
</organism>
<protein>
    <submittedName>
        <fullName evidence="1">Uncharacterized protein</fullName>
    </submittedName>
</protein>
<sequence length="59" mass="6031">MGSWLAARRIGAIANTSGDTRQGQAVSHLFGVFQCLRVFQAIALGAGAARTATRVNGAG</sequence>
<keyword evidence="2" id="KW-1185">Reference proteome</keyword>